<comment type="subcellular location">
    <subcellularLocation>
        <location evidence="8">Cytoplasm</location>
    </subcellularLocation>
</comment>
<feature type="binding site" evidence="8">
    <location>
        <position position="271"/>
    </location>
    <ligand>
        <name>Mn(2+)</name>
        <dbReference type="ChEBI" id="CHEBI:29035"/>
        <label>2</label>
    </ligand>
</feature>
<evidence type="ECO:0000256" key="7">
    <source>
        <dbReference type="ARBA" id="ARBA00049972"/>
    </source>
</evidence>
<evidence type="ECO:0000256" key="3">
    <source>
        <dbReference type="ARBA" id="ARBA00009528"/>
    </source>
</evidence>
<sequence length="504" mass="53989">MKTIITNKEVTQSNHDVVVVGIPEHPENQTNWNVINDAFNGKLTDWVKTGDVKTDLNAVTKLPSIGDSAFKRVVFIGLGASKKLTDQGLLEVFSKIGKELKSMKAESVSIWVDSFTTEELESEDVAFASLQGLVLGSYKFADYKTTSNEKDFEFNTVELLSSTDENELKAAAEVGLVHADAVNTARTLVNTPPNILTAVKMAEHGEMLAEKYGFEIEILGKQEMEELGMGAILAVNKGSVEEPRLIVLKYAGGNEDWTDVVGLVGKGITYDTGGYSLKPREGMVGMKGDMGGAAAVFGAMQIIGELRPAKNVIAVIASTDNMVSGDAFKPDDVITSLSGKTIEVLNTDAEGRLVLADAVTYAKQSGADYLIDIATLTGGVIVALGKDKTGALTNDEAFFEEFMEASLETGEFVWRLPLTESDKKRIRKSEVADLNNSPGRDGHMIFGGGFVGEFAGDTPWIHLDIAGTSEADAPHALGPKGATGAMTRTLATFIERLAEDTTEA</sequence>
<feature type="binding site" evidence="8">
    <location>
        <position position="271"/>
    </location>
    <ligand>
        <name>Mn(2+)</name>
        <dbReference type="ChEBI" id="CHEBI:29035"/>
        <label>1</label>
    </ligand>
</feature>
<evidence type="ECO:0000256" key="4">
    <source>
        <dbReference type="ARBA" id="ARBA00022438"/>
    </source>
</evidence>
<keyword evidence="5 8" id="KW-0645">Protease</keyword>
<keyword evidence="11" id="KW-1185">Reference proteome</keyword>
<dbReference type="PROSITE" id="PS00631">
    <property type="entry name" value="CYTOSOL_AP"/>
    <property type="match status" value="1"/>
</dbReference>
<dbReference type="Proteomes" id="UP000659496">
    <property type="component" value="Unassembled WGS sequence"/>
</dbReference>
<comment type="catalytic activity">
    <reaction evidence="2 8">
        <text>Release of an N-terminal amino acid, preferentially leucine, but not glutamic or aspartic acids.</text>
        <dbReference type="EC" id="3.4.11.10"/>
    </reaction>
</comment>
<keyword evidence="6 8" id="KW-0378">Hydrolase</keyword>
<dbReference type="NCBIfam" id="NF002083">
    <property type="entry name" value="PRK00913.3-5"/>
    <property type="match status" value="1"/>
</dbReference>
<dbReference type="Pfam" id="PF02789">
    <property type="entry name" value="Peptidase_M17_N"/>
    <property type="match status" value="1"/>
</dbReference>
<comment type="cofactor">
    <cofactor evidence="8">
        <name>Mn(2+)</name>
        <dbReference type="ChEBI" id="CHEBI:29035"/>
    </cofactor>
    <text evidence="8">Binds 2 manganese ions per subunit.</text>
</comment>
<dbReference type="InterPro" id="IPR023042">
    <property type="entry name" value="Peptidase_M17_leu_NH2_pept"/>
</dbReference>
<dbReference type="PRINTS" id="PR00481">
    <property type="entry name" value="LAMNOPPTDASE"/>
</dbReference>
<feature type="active site" evidence="8">
    <location>
        <position position="352"/>
    </location>
</feature>
<feature type="binding site" evidence="8">
    <location>
        <position position="289"/>
    </location>
    <ligand>
        <name>Mn(2+)</name>
        <dbReference type="ChEBI" id="CHEBI:29035"/>
        <label>2</label>
    </ligand>
</feature>
<dbReference type="Gene3D" id="3.40.220.10">
    <property type="entry name" value="Leucine Aminopeptidase, subunit E, domain 1"/>
    <property type="match status" value="1"/>
</dbReference>
<dbReference type="Pfam" id="PF00883">
    <property type="entry name" value="Peptidase_M17"/>
    <property type="match status" value="1"/>
</dbReference>
<dbReference type="PANTHER" id="PTHR11963">
    <property type="entry name" value="LEUCINE AMINOPEPTIDASE-RELATED"/>
    <property type="match status" value="1"/>
</dbReference>
<dbReference type="EC" id="3.4.11.10" evidence="8"/>
<dbReference type="InterPro" id="IPR011356">
    <property type="entry name" value="Leucine_aapep/pepB"/>
</dbReference>
<feature type="binding site" evidence="8">
    <location>
        <position position="350"/>
    </location>
    <ligand>
        <name>Mn(2+)</name>
        <dbReference type="ChEBI" id="CHEBI:29035"/>
        <label>1</label>
    </ligand>
</feature>
<comment type="function">
    <text evidence="7 8">Presumably involved in the processing and regular turnover of intracellular proteins. Catalyzes the removal of unsubstituted N-terminal amino acids from various peptides.</text>
</comment>
<evidence type="ECO:0000313" key="11">
    <source>
        <dbReference type="Proteomes" id="UP000659496"/>
    </source>
</evidence>
<evidence type="ECO:0000256" key="2">
    <source>
        <dbReference type="ARBA" id="ARBA00000967"/>
    </source>
</evidence>
<keyword evidence="8" id="KW-0963">Cytoplasm</keyword>
<dbReference type="InterPro" id="IPR043472">
    <property type="entry name" value="Macro_dom-like"/>
</dbReference>
<dbReference type="EC" id="3.4.11.1" evidence="8"/>
<dbReference type="HAMAP" id="MF_00181">
    <property type="entry name" value="Cytosol_peptidase_M17"/>
    <property type="match status" value="1"/>
</dbReference>
<proteinExistence type="inferred from homology"/>
<evidence type="ECO:0000256" key="5">
    <source>
        <dbReference type="ARBA" id="ARBA00022670"/>
    </source>
</evidence>
<comment type="caution">
    <text evidence="10">The sequence shown here is derived from an EMBL/GenBank/DDBJ whole genome shotgun (WGS) entry which is preliminary data.</text>
</comment>
<organism evidence="10 11">
    <name type="scientific">Sporosarcina gallistercoris</name>
    <dbReference type="NCBI Taxonomy" id="2762245"/>
    <lineage>
        <taxon>Bacteria</taxon>
        <taxon>Bacillati</taxon>
        <taxon>Bacillota</taxon>
        <taxon>Bacilli</taxon>
        <taxon>Bacillales</taxon>
        <taxon>Caryophanaceae</taxon>
        <taxon>Sporosarcina</taxon>
    </lineage>
</organism>
<feature type="active site" evidence="8">
    <location>
        <position position="278"/>
    </location>
</feature>
<dbReference type="InterPro" id="IPR008283">
    <property type="entry name" value="Peptidase_M17_N"/>
</dbReference>
<dbReference type="NCBIfam" id="NF002074">
    <property type="entry name" value="PRK00913.1-4"/>
    <property type="match status" value="1"/>
</dbReference>
<dbReference type="SUPFAM" id="SSF53187">
    <property type="entry name" value="Zn-dependent exopeptidases"/>
    <property type="match status" value="1"/>
</dbReference>
<dbReference type="InterPro" id="IPR000819">
    <property type="entry name" value="Peptidase_M17_C"/>
</dbReference>
<feature type="domain" description="Cytosol aminopeptidase" evidence="9">
    <location>
        <begin position="346"/>
        <end position="353"/>
    </location>
</feature>
<protein>
    <recommendedName>
        <fullName evidence="8">Probable cytosol aminopeptidase</fullName>
        <ecNumber evidence="8">3.4.11.1</ecNumber>
    </recommendedName>
    <alternativeName>
        <fullName evidence="8">Leucine aminopeptidase</fullName>
        <shortName evidence="8">LAP</shortName>
        <ecNumber evidence="8">3.4.11.10</ecNumber>
    </alternativeName>
    <alternativeName>
        <fullName evidence="8">Leucyl aminopeptidase</fullName>
    </alternativeName>
</protein>
<dbReference type="PANTHER" id="PTHR11963:SF23">
    <property type="entry name" value="CYTOSOL AMINOPEPTIDASE"/>
    <property type="match status" value="1"/>
</dbReference>
<dbReference type="CDD" id="cd00433">
    <property type="entry name" value="Peptidase_M17"/>
    <property type="match status" value="1"/>
</dbReference>
<evidence type="ECO:0000259" key="9">
    <source>
        <dbReference type="PROSITE" id="PS00631"/>
    </source>
</evidence>
<evidence type="ECO:0000313" key="10">
    <source>
        <dbReference type="EMBL" id="MBD7908845.1"/>
    </source>
</evidence>
<keyword evidence="4 8" id="KW-0031">Aminopeptidase</keyword>
<evidence type="ECO:0000256" key="8">
    <source>
        <dbReference type="HAMAP-Rule" id="MF_00181"/>
    </source>
</evidence>
<dbReference type="NCBIfam" id="NF002073">
    <property type="entry name" value="PRK00913.1-2"/>
    <property type="match status" value="1"/>
</dbReference>
<reference evidence="10 11" key="1">
    <citation type="submission" date="2020-08" db="EMBL/GenBank/DDBJ databases">
        <title>A Genomic Blueprint of the Chicken Gut Microbiome.</title>
        <authorList>
            <person name="Gilroy R."/>
            <person name="Ravi A."/>
            <person name="Getino M."/>
            <person name="Pursley I."/>
            <person name="Horton D.L."/>
            <person name="Alikhan N.-F."/>
            <person name="Baker D."/>
            <person name="Gharbi K."/>
            <person name="Hall N."/>
            <person name="Watson M."/>
            <person name="Adriaenssens E.M."/>
            <person name="Foster-Nyarko E."/>
            <person name="Jarju S."/>
            <person name="Secka A."/>
            <person name="Antonio M."/>
            <person name="Oren A."/>
            <person name="Chaudhuri R."/>
            <person name="La Ragione R.M."/>
            <person name="Hildebrand F."/>
            <person name="Pallen M.J."/>
        </authorList>
    </citation>
    <scope>NUCLEOTIDE SEQUENCE [LARGE SCALE GENOMIC DNA]</scope>
    <source>
        <strain evidence="10 11">Sa3CUA8</strain>
    </source>
</reference>
<dbReference type="EMBL" id="JACSQY010000008">
    <property type="protein sequence ID" value="MBD7908845.1"/>
    <property type="molecule type" value="Genomic_DNA"/>
</dbReference>
<dbReference type="SUPFAM" id="SSF52949">
    <property type="entry name" value="Macro domain-like"/>
    <property type="match status" value="1"/>
</dbReference>
<feature type="binding site" evidence="8">
    <location>
        <position position="266"/>
    </location>
    <ligand>
        <name>Mn(2+)</name>
        <dbReference type="ChEBI" id="CHEBI:29035"/>
        <label>2</label>
    </ligand>
</feature>
<feature type="binding site" evidence="8">
    <location>
        <position position="350"/>
    </location>
    <ligand>
        <name>Mn(2+)</name>
        <dbReference type="ChEBI" id="CHEBI:29035"/>
        <label>2</label>
    </ligand>
</feature>
<dbReference type="Gene3D" id="3.40.630.10">
    <property type="entry name" value="Zn peptidases"/>
    <property type="match status" value="1"/>
</dbReference>
<evidence type="ECO:0000256" key="1">
    <source>
        <dbReference type="ARBA" id="ARBA00000135"/>
    </source>
</evidence>
<keyword evidence="8" id="KW-0464">Manganese</keyword>
<comment type="similarity">
    <text evidence="3 8">Belongs to the peptidase M17 family.</text>
</comment>
<comment type="catalytic activity">
    <reaction evidence="1 8">
        <text>Release of an N-terminal amino acid, Xaa-|-Yaa-, in which Xaa is preferably Leu, but may be other amino acids including Pro although not Arg or Lys, and Yaa may be Pro. Amino acid amides and methyl esters are also readily hydrolyzed, but rates on arylamides are exceedingly low.</text>
        <dbReference type="EC" id="3.4.11.1"/>
    </reaction>
</comment>
<feature type="binding site" evidence="8">
    <location>
        <position position="348"/>
    </location>
    <ligand>
        <name>Mn(2+)</name>
        <dbReference type="ChEBI" id="CHEBI:29035"/>
        <label>1</label>
    </ligand>
</feature>
<accession>A0ABR8PL22</accession>
<dbReference type="GO" id="GO:0004177">
    <property type="term" value="F:aminopeptidase activity"/>
    <property type="evidence" value="ECO:0007669"/>
    <property type="project" value="UniProtKB-KW"/>
</dbReference>
<keyword evidence="8" id="KW-0479">Metal-binding</keyword>
<name>A0ABR8PL22_9BACL</name>
<dbReference type="RefSeq" id="WP_191690404.1">
    <property type="nucleotide sequence ID" value="NZ_JACSQY010000008.1"/>
</dbReference>
<gene>
    <name evidence="8" type="primary">pepA</name>
    <name evidence="10" type="ORF">H9659_10930</name>
</gene>
<evidence type="ECO:0000256" key="6">
    <source>
        <dbReference type="ARBA" id="ARBA00022801"/>
    </source>
</evidence>